<reference evidence="2 3" key="1">
    <citation type="submission" date="2022-05" db="EMBL/GenBank/DDBJ databases">
        <authorList>
            <consortium name="Genoscope - CEA"/>
            <person name="William W."/>
        </authorList>
    </citation>
    <scope>NUCLEOTIDE SEQUENCE [LARGE SCALE GENOMIC DNA]</scope>
</reference>
<accession>A0ABN8LE92</accession>
<name>A0ABN8LE92_9CNID</name>
<organism evidence="2 3">
    <name type="scientific">Porites evermanni</name>
    <dbReference type="NCBI Taxonomy" id="104178"/>
    <lineage>
        <taxon>Eukaryota</taxon>
        <taxon>Metazoa</taxon>
        <taxon>Cnidaria</taxon>
        <taxon>Anthozoa</taxon>
        <taxon>Hexacorallia</taxon>
        <taxon>Scleractinia</taxon>
        <taxon>Fungiina</taxon>
        <taxon>Poritidae</taxon>
        <taxon>Porites</taxon>
    </lineage>
</organism>
<keyword evidence="3" id="KW-1185">Reference proteome</keyword>
<dbReference type="EMBL" id="CALNXI010000007">
    <property type="protein sequence ID" value="CAH3014212.1"/>
    <property type="molecule type" value="Genomic_DNA"/>
</dbReference>
<evidence type="ECO:0000313" key="2">
    <source>
        <dbReference type="EMBL" id="CAH3014212.1"/>
    </source>
</evidence>
<dbReference type="Proteomes" id="UP001159427">
    <property type="component" value="Unassembled WGS sequence"/>
</dbReference>
<proteinExistence type="predicted"/>
<comment type="caution">
    <text evidence="2">The sequence shown here is derived from an EMBL/GenBank/DDBJ whole genome shotgun (WGS) entry which is preliminary data.</text>
</comment>
<gene>
    <name evidence="2" type="ORF">PEVE_00039526</name>
</gene>
<feature type="compositionally biased region" description="Basic and acidic residues" evidence="1">
    <location>
        <begin position="97"/>
        <end position="115"/>
    </location>
</feature>
<evidence type="ECO:0000313" key="3">
    <source>
        <dbReference type="Proteomes" id="UP001159427"/>
    </source>
</evidence>
<sequence length="115" mass="13433">MDRKYLPRNEGGGGLIQLEMTYKTATMGLDTYLDNKNNPLLVIAKEHEKIKTEKKYSYLARLQFSIFNLLETQEPENEAPTVYAKKVRQKAGCHAQDQLKQKWEDKPMHGQYQKE</sequence>
<protein>
    <submittedName>
        <fullName evidence="2">Uncharacterized protein</fullName>
    </submittedName>
</protein>
<feature type="region of interest" description="Disordered" evidence="1">
    <location>
        <begin position="96"/>
        <end position="115"/>
    </location>
</feature>
<evidence type="ECO:0000256" key="1">
    <source>
        <dbReference type="SAM" id="MobiDB-lite"/>
    </source>
</evidence>